<organism evidence="4 5">
    <name type="scientific">Stylosanthes scabra</name>
    <dbReference type="NCBI Taxonomy" id="79078"/>
    <lineage>
        <taxon>Eukaryota</taxon>
        <taxon>Viridiplantae</taxon>
        <taxon>Streptophyta</taxon>
        <taxon>Embryophyta</taxon>
        <taxon>Tracheophyta</taxon>
        <taxon>Spermatophyta</taxon>
        <taxon>Magnoliopsida</taxon>
        <taxon>eudicotyledons</taxon>
        <taxon>Gunneridae</taxon>
        <taxon>Pentapetalae</taxon>
        <taxon>rosids</taxon>
        <taxon>fabids</taxon>
        <taxon>Fabales</taxon>
        <taxon>Fabaceae</taxon>
        <taxon>Papilionoideae</taxon>
        <taxon>50 kb inversion clade</taxon>
        <taxon>dalbergioids sensu lato</taxon>
        <taxon>Dalbergieae</taxon>
        <taxon>Pterocarpus clade</taxon>
        <taxon>Stylosanthes</taxon>
    </lineage>
</organism>
<reference evidence="4 5" key="1">
    <citation type="journal article" date="2023" name="Plants (Basel)">
        <title>Bridging the Gap: Combining Genomics and Transcriptomics Approaches to Understand Stylosanthes scabra, an Orphan Legume from the Brazilian Caatinga.</title>
        <authorList>
            <person name="Ferreira-Neto J.R.C."/>
            <person name="da Silva M.D."/>
            <person name="Binneck E."/>
            <person name="de Melo N.F."/>
            <person name="da Silva R.H."/>
            <person name="de Melo A.L.T.M."/>
            <person name="Pandolfi V."/>
            <person name="Bustamante F.O."/>
            <person name="Brasileiro-Vidal A.C."/>
            <person name="Benko-Iseppon A.M."/>
        </authorList>
    </citation>
    <scope>NUCLEOTIDE SEQUENCE [LARGE SCALE GENOMIC DNA]</scope>
    <source>
        <tissue evidence="4">Leaves</tissue>
    </source>
</reference>
<sequence>MQIRPDLYIVLDVPDEILIDRCVGRRLDPVTGKIYHIKFFPPESEEIKARLVTRPDDTEEKVKSRLEIYKQNAEAVSSSYSNITKKINGSRSKEEVFKEVESSLSQLQKNKEIQRTLGKSIVDMKKGSGSSSQDTWRGIPTRLNNIPHSREIRKYFYDDVIQATQRAVNDGKTRLKVDINIPELNPEMDVYRIGTLMELVRGLALSFADDGIRIKVCVQGSMGEGALAGMPLQLAGSRKILEFMDWGDYGAKGTFINIGSIGAAEVEEQDDLYILVAPQNAVGNCIIDDLRAMTNAAEHRPVILINARLKDLPGSSGIMQTMGRDQRLKYAASFESCYFFRLLYYAGTQYPIMGAIRMSYPYRYELYKRVDEPSGKEKYVILSTFPERPTTDEINDTFEGKPRNETRKSSGIWGFLSGIL</sequence>
<dbReference type="EMBL" id="JASCZI010090789">
    <property type="protein sequence ID" value="MED6146536.1"/>
    <property type="molecule type" value="Genomic_DNA"/>
</dbReference>
<dbReference type="PANTHER" id="PTHR35509:SF6">
    <property type="entry name" value="ADENYLATE KINASE"/>
    <property type="match status" value="1"/>
</dbReference>
<dbReference type="InterPro" id="IPR018962">
    <property type="entry name" value="DUF1995"/>
</dbReference>
<dbReference type="Gene3D" id="3.40.50.300">
    <property type="entry name" value="P-loop containing nucleotide triphosphate hydrolases"/>
    <property type="match status" value="1"/>
</dbReference>
<evidence type="ECO:0000256" key="1">
    <source>
        <dbReference type="ARBA" id="ARBA00007220"/>
    </source>
</evidence>
<proteinExistence type="inferred from homology"/>
<dbReference type="SUPFAM" id="SSF57774">
    <property type="entry name" value="Microbial and mitochondrial ADK, insert 'zinc finger' domain"/>
    <property type="match status" value="1"/>
</dbReference>
<dbReference type="InterPro" id="IPR027417">
    <property type="entry name" value="P-loop_NTPase"/>
</dbReference>
<evidence type="ECO:0000313" key="5">
    <source>
        <dbReference type="Proteomes" id="UP001341840"/>
    </source>
</evidence>
<dbReference type="PANTHER" id="PTHR35509">
    <property type="entry name" value="DOMAIN PROTEIN, PUTATIVE (DUF1995)-RELATED"/>
    <property type="match status" value="1"/>
</dbReference>
<feature type="domain" description="DUF1995" evidence="3">
    <location>
        <begin position="153"/>
        <end position="395"/>
    </location>
</feature>
<dbReference type="Pfam" id="PF09353">
    <property type="entry name" value="DUF1995"/>
    <property type="match status" value="1"/>
</dbReference>
<keyword evidence="5" id="KW-1185">Reference proteome</keyword>
<name>A0ABU6TCU5_9FABA</name>
<comment type="similarity">
    <text evidence="1">Belongs to the adenylate kinase family.</text>
</comment>
<accession>A0ABU6TCU5</accession>
<feature type="region of interest" description="Disordered" evidence="2">
    <location>
        <begin position="123"/>
        <end position="142"/>
    </location>
</feature>
<gene>
    <name evidence="4" type="ORF">PIB30_035330</name>
</gene>
<dbReference type="SUPFAM" id="SSF52540">
    <property type="entry name" value="P-loop containing nucleoside triphosphate hydrolases"/>
    <property type="match status" value="1"/>
</dbReference>
<dbReference type="InterPro" id="IPR036193">
    <property type="entry name" value="ADK_active_lid_dom_sf"/>
</dbReference>
<evidence type="ECO:0000259" key="3">
    <source>
        <dbReference type="Pfam" id="PF09353"/>
    </source>
</evidence>
<protein>
    <recommendedName>
        <fullName evidence="3">DUF1995 domain-containing protein</fullName>
    </recommendedName>
</protein>
<dbReference type="Proteomes" id="UP001341840">
    <property type="component" value="Unassembled WGS sequence"/>
</dbReference>
<dbReference type="InterPro" id="IPR053021">
    <property type="entry name" value="Chloroplast_ADK"/>
</dbReference>
<evidence type="ECO:0000256" key="2">
    <source>
        <dbReference type="SAM" id="MobiDB-lite"/>
    </source>
</evidence>
<evidence type="ECO:0000313" key="4">
    <source>
        <dbReference type="EMBL" id="MED6146536.1"/>
    </source>
</evidence>
<comment type="caution">
    <text evidence="4">The sequence shown here is derived from an EMBL/GenBank/DDBJ whole genome shotgun (WGS) entry which is preliminary data.</text>
</comment>